<dbReference type="InterPro" id="IPR036249">
    <property type="entry name" value="Thioredoxin-like_sf"/>
</dbReference>
<feature type="domain" description="GST C-terminal" evidence="2">
    <location>
        <begin position="85"/>
        <end position="210"/>
    </location>
</feature>
<proteinExistence type="predicted"/>
<keyword evidence="4" id="KW-1185">Reference proteome</keyword>
<dbReference type="InterPro" id="IPR004046">
    <property type="entry name" value="GST_C"/>
</dbReference>
<accession>A0A839AF96</accession>
<dbReference type="InterPro" id="IPR004045">
    <property type="entry name" value="Glutathione_S-Trfase_N"/>
</dbReference>
<evidence type="ECO:0000313" key="3">
    <source>
        <dbReference type="EMBL" id="MBA5778520.1"/>
    </source>
</evidence>
<dbReference type="InterPro" id="IPR040079">
    <property type="entry name" value="Glutathione_S-Trfase"/>
</dbReference>
<dbReference type="PROSITE" id="PS50405">
    <property type="entry name" value="GST_CTER"/>
    <property type="match status" value="1"/>
</dbReference>
<feature type="domain" description="GST N-terminal" evidence="1">
    <location>
        <begin position="1"/>
        <end position="82"/>
    </location>
</feature>
<dbReference type="SUPFAM" id="SSF47616">
    <property type="entry name" value="GST C-terminal domain-like"/>
    <property type="match status" value="1"/>
</dbReference>
<dbReference type="CDD" id="cd03048">
    <property type="entry name" value="GST_N_Ure2p_like"/>
    <property type="match status" value="1"/>
</dbReference>
<dbReference type="PANTHER" id="PTHR44051:SF19">
    <property type="entry name" value="DISULFIDE-BOND OXIDOREDUCTASE YFCG"/>
    <property type="match status" value="1"/>
</dbReference>
<evidence type="ECO:0000259" key="1">
    <source>
        <dbReference type="PROSITE" id="PS50404"/>
    </source>
</evidence>
<dbReference type="GO" id="GO:0016740">
    <property type="term" value="F:transferase activity"/>
    <property type="evidence" value="ECO:0007669"/>
    <property type="project" value="UniProtKB-KW"/>
</dbReference>
<dbReference type="Proteomes" id="UP000541109">
    <property type="component" value="Unassembled WGS sequence"/>
</dbReference>
<dbReference type="Pfam" id="PF13409">
    <property type="entry name" value="GST_N_2"/>
    <property type="match status" value="1"/>
</dbReference>
<protein>
    <submittedName>
        <fullName evidence="3">Glutathione S-transferase N-terminal domain-containing protein</fullName>
    </submittedName>
</protein>
<dbReference type="CDD" id="cd10291">
    <property type="entry name" value="GST_C_YfcG_like"/>
    <property type="match status" value="1"/>
</dbReference>
<gene>
    <name evidence="3" type="ORF">H2509_15435</name>
</gene>
<keyword evidence="3" id="KW-0808">Transferase</keyword>
<name>A0A839AF96_9HYPH</name>
<dbReference type="Pfam" id="PF00043">
    <property type="entry name" value="GST_C"/>
    <property type="match status" value="1"/>
</dbReference>
<sequence length="210" mass="23849">MIDLYSWMTGNGRKVTIALEEMGLPYNAHPINIGKGDQFGEEFTKLSPNNKIPAIADRESGQTLFESGAILLYLAQKTGQFMPKDEAGKWNVMQWLMWQMGGVGPMFGQAMHFLHYNPGKSDYSAERYGTEVKRLYGVLDRRLAEVPFVAGEAYTIADMAIWPWVSRHPMQKIDLNDFPNVKRWYVEIAERPAVGRAWLVYGDTSPIPMP</sequence>
<dbReference type="PANTHER" id="PTHR44051">
    <property type="entry name" value="GLUTATHIONE S-TRANSFERASE-RELATED"/>
    <property type="match status" value="1"/>
</dbReference>
<dbReference type="SFLD" id="SFLDS00019">
    <property type="entry name" value="Glutathione_Transferase_(cytos"/>
    <property type="match status" value="1"/>
</dbReference>
<evidence type="ECO:0000313" key="4">
    <source>
        <dbReference type="Proteomes" id="UP000541109"/>
    </source>
</evidence>
<dbReference type="RefSeq" id="WP_182166886.1">
    <property type="nucleotide sequence ID" value="NZ_JACFXV010000063.1"/>
</dbReference>
<organism evidence="3 4">
    <name type="scientific">Stappia albiluteola</name>
    <dbReference type="NCBI Taxonomy" id="2758565"/>
    <lineage>
        <taxon>Bacteria</taxon>
        <taxon>Pseudomonadati</taxon>
        <taxon>Pseudomonadota</taxon>
        <taxon>Alphaproteobacteria</taxon>
        <taxon>Hyphomicrobiales</taxon>
        <taxon>Stappiaceae</taxon>
        <taxon>Stappia</taxon>
    </lineage>
</organism>
<dbReference type="SFLD" id="SFLDG01151">
    <property type="entry name" value="Main.2:_Nu-like"/>
    <property type="match status" value="1"/>
</dbReference>
<evidence type="ECO:0000259" key="2">
    <source>
        <dbReference type="PROSITE" id="PS50405"/>
    </source>
</evidence>
<dbReference type="InterPro" id="IPR010987">
    <property type="entry name" value="Glutathione-S-Trfase_C-like"/>
</dbReference>
<reference evidence="3 4" key="1">
    <citation type="submission" date="2020-07" db="EMBL/GenBank/DDBJ databases">
        <title>Stappia sp., F7233, whole genome shotgun sequencing project.</title>
        <authorList>
            <person name="Jiang S."/>
            <person name="Liu Z.W."/>
            <person name="Du Z.J."/>
        </authorList>
    </citation>
    <scope>NUCLEOTIDE SEQUENCE [LARGE SCALE GENOMIC DNA]</scope>
    <source>
        <strain evidence="3 4">F7233</strain>
    </source>
</reference>
<dbReference type="PROSITE" id="PS50404">
    <property type="entry name" value="GST_NTER"/>
    <property type="match status" value="1"/>
</dbReference>
<dbReference type="Gene3D" id="3.40.30.10">
    <property type="entry name" value="Glutaredoxin"/>
    <property type="match status" value="1"/>
</dbReference>
<dbReference type="InterPro" id="IPR036282">
    <property type="entry name" value="Glutathione-S-Trfase_C_sf"/>
</dbReference>
<dbReference type="AlphaFoldDB" id="A0A839AF96"/>
<dbReference type="SFLD" id="SFLDG00358">
    <property type="entry name" value="Main_(cytGST)"/>
    <property type="match status" value="1"/>
</dbReference>
<dbReference type="SUPFAM" id="SSF52833">
    <property type="entry name" value="Thioredoxin-like"/>
    <property type="match status" value="1"/>
</dbReference>
<dbReference type="EMBL" id="JACFXV010000063">
    <property type="protein sequence ID" value="MBA5778520.1"/>
    <property type="molecule type" value="Genomic_DNA"/>
</dbReference>
<dbReference type="Gene3D" id="1.20.1050.10">
    <property type="match status" value="1"/>
</dbReference>
<comment type="caution">
    <text evidence="3">The sequence shown here is derived from an EMBL/GenBank/DDBJ whole genome shotgun (WGS) entry which is preliminary data.</text>
</comment>